<name>A0AAX3W292_MAMLE</name>
<dbReference type="RefSeq" id="WP_282861772.1">
    <property type="nucleotide sequence ID" value="NZ_CP118848.1"/>
</dbReference>
<sequence>MQRMNKMHDIISFFDVVQEGPEPGGEQKKLFDAFAEVYEPSQKDVQLGNLETSIINITVIIRNAYPEFVPSVNQIFKVNSGIYNGMTFDIKHISPKENIYLKVVGGQKWE</sequence>
<gene>
    <name evidence="1" type="ORF">PYH69_09555</name>
</gene>
<evidence type="ECO:0008006" key="3">
    <source>
        <dbReference type="Google" id="ProtNLM"/>
    </source>
</evidence>
<protein>
    <recommendedName>
        <fullName evidence="3">Phage head-tail adapter protein</fullName>
    </recommendedName>
</protein>
<evidence type="ECO:0000313" key="1">
    <source>
        <dbReference type="EMBL" id="WHI59001.1"/>
    </source>
</evidence>
<evidence type="ECO:0000313" key="2">
    <source>
        <dbReference type="Proteomes" id="UP001223261"/>
    </source>
</evidence>
<accession>A0AAX3W292</accession>
<dbReference type="EMBL" id="CP118848">
    <property type="protein sequence ID" value="WHI59001.1"/>
    <property type="molecule type" value="Genomic_DNA"/>
</dbReference>
<dbReference type="Proteomes" id="UP001223261">
    <property type="component" value="Chromosome"/>
</dbReference>
<proteinExistence type="predicted"/>
<organism evidence="1 2">
    <name type="scientific">Mammaliicoccus lentus</name>
    <name type="common">Staphylococcus lentus</name>
    <dbReference type="NCBI Taxonomy" id="42858"/>
    <lineage>
        <taxon>Bacteria</taxon>
        <taxon>Bacillati</taxon>
        <taxon>Bacillota</taxon>
        <taxon>Bacilli</taxon>
        <taxon>Bacillales</taxon>
        <taxon>Staphylococcaceae</taxon>
        <taxon>Mammaliicoccus</taxon>
    </lineage>
</organism>
<dbReference type="AlphaFoldDB" id="A0AAX3W292"/>
<reference evidence="1" key="1">
    <citation type="journal article" date="2023" name="Antibiotics">
        <title>Prevalence and Molecular Characterization of Methicillin-Resistant Staphylococci (MRS) and Mammaliicocci (MRM) in Dromedary Camels from Algeria: First Detection of SCCmec-mecC Hybrid in Methicillin-Resistant Mammaliicoccus lentus.</title>
        <authorList>
            <person name="Belhout C."/>
            <person name="Boyen F."/>
            <person name="Vereecke N."/>
            <person name="Theuns S."/>
            <person name="Taibi N."/>
            <person name="Stegger M."/>
            <person name="de la Fe-Rodriguez P.Y."/>
            <person name="Bouayad L."/>
            <person name="Elgroud R."/>
            <person name="Butaye P."/>
        </authorList>
    </citation>
    <scope>NUCLEOTIDE SEQUENCE</scope>
    <source>
        <strain evidence="1">7048</strain>
    </source>
</reference>